<feature type="transmembrane region" description="Helical" evidence="6">
    <location>
        <begin position="511"/>
        <end position="531"/>
    </location>
</feature>
<keyword evidence="9" id="KW-1185">Reference proteome</keyword>
<dbReference type="NCBIfam" id="TIGR03061">
    <property type="entry name" value="pip_yhgE_Nterm"/>
    <property type="match status" value="1"/>
</dbReference>
<dbReference type="GO" id="GO:0140359">
    <property type="term" value="F:ABC-type transporter activity"/>
    <property type="evidence" value="ECO:0007669"/>
    <property type="project" value="InterPro"/>
</dbReference>
<dbReference type="PANTHER" id="PTHR43077:SF5">
    <property type="entry name" value="PHAGE INFECTION PROTEIN"/>
    <property type="match status" value="1"/>
</dbReference>
<dbReference type="NCBIfam" id="TIGR03062">
    <property type="entry name" value="pip_yhgE_Cterm"/>
    <property type="match status" value="1"/>
</dbReference>
<reference evidence="8 9" key="1">
    <citation type="submission" date="2015-04" db="EMBL/GenBank/DDBJ databases">
        <title>Taxonomic description and genome sequence of Salinicoccus sediminis sp. nov., a novel hyper halotolerant bacterium isolated from marine sediment.</title>
        <authorList>
            <person name="Mathan Kumar R."/>
            <person name="Kaur G."/>
            <person name="Kumar N."/>
            <person name="Kumar A."/>
            <person name="Singh N.K."/>
            <person name="Kaur N."/>
            <person name="Mayilraj S."/>
        </authorList>
    </citation>
    <scope>NUCLEOTIDE SEQUENCE [LARGE SCALE GENOMIC DNA]</scope>
    <source>
        <strain evidence="8 9">SV-16</strain>
    </source>
</reference>
<feature type="transmembrane region" description="Helical" evidence="6">
    <location>
        <begin position="452"/>
        <end position="471"/>
    </location>
</feature>
<feature type="transmembrane region" description="Helical" evidence="6">
    <location>
        <begin position="352"/>
        <end position="372"/>
    </location>
</feature>
<dbReference type="GO" id="GO:0016020">
    <property type="term" value="C:membrane"/>
    <property type="evidence" value="ECO:0007669"/>
    <property type="project" value="UniProtKB-SubCell"/>
</dbReference>
<dbReference type="PANTHER" id="PTHR43077">
    <property type="entry name" value="TRANSPORT PERMEASE YVFS-RELATED"/>
    <property type="match status" value="1"/>
</dbReference>
<dbReference type="InterPro" id="IPR051328">
    <property type="entry name" value="T7SS_ABC-Transporter"/>
</dbReference>
<comment type="subcellular location">
    <subcellularLocation>
        <location evidence="1">Membrane</location>
        <topology evidence="1">Multi-pass membrane protein</topology>
    </subcellularLocation>
</comment>
<feature type="transmembrane region" description="Helical" evidence="6">
    <location>
        <begin position="12"/>
        <end position="37"/>
    </location>
</feature>
<dbReference type="STRING" id="1432562.WN59_09590"/>
<dbReference type="OrthoDB" id="9811483at2"/>
<evidence type="ECO:0000256" key="5">
    <source>
        <dbReference type="SAM" id="Coils"/>
    </source>
</evidence>
<evidence type="ECO:0000259" key="7">
    <source>
        <dbReference type="Pfam" id="PF12698"/>
    </source>
</evidence>
<dbReference type="Gene3D" id="3.40.1710.10">
    <property type="entry name" value="abc type-2 transporter like domain"/>
    <property type="match status" value="1"/>
</dbReference>
<evidence type="ECO:0000256" key="1">
    <source>
        <dbReference type="ARBA" id="ARBA00004141"/>
    </source>
</evidence>
<dbReference type="InterPro" id="IPR017500">
    <property type="entry name" value="Phage_infect_YhgE_N"/>
</dbReference>
<feature type="transmembrane region" description="Helical" evidence="6">
    <location>
        <begin position="424"/>
        <end position="445"/>
    </location>
</feature>
<dbReference type="EMBL" id="LAYZ01000024">
    <property type="protein sequence ID" value="KKK33857.1"/>
    <property type="molecule type" value="Genomic_DNA"/>
</dbReference>
<proteinExistence type="predicted"/>
<protein>
    <recommendedName>
        <fullName evidence="7">ABC-2 type transporter transmembrane domain-containing protein</fullName>
    </recommendedName>
</protein>
<keyword evidence="3 6" id="KW-1133">Transmembrane helix</keyword>
<dbReference type="Pfam" id="PF12698">
    <property type="entry name" value="ABC2_membrane_3"/>
    <property type="match status" value="2"/>
</dbReference>
<evidence type="ECO:0000256" key="6">
    <source>
        <dbReference type="SAM" id="Phobius"/>
    </source>
</evidence>
<accession>A0A0M2SLY4</accession>
<keyword evidence="2 6" id="KW-0812">Transmembrane</keyword>
<evidence type="ECO:0000313" key="9">
    <source>
        <dbReference type="Proteomes" id="UP000034287"/>
    </source>
</evidence>
<feature type="transmembrane region" description="Helical" evidence="6">
    <location>
        <begin position="393"/>
        <end position="412"/>
    </location>
</feature>
<dbReference type="InterPro" id="IPR017501">
    <property type="entry name" value="Phage_infect_YhgE_C"/>
</dbReference>
<comment type="caution">
    <text evidence="8">The sequence shown here is derived from an EMBL/GenBank/DDBJ whole genome shotgun (WGS) entry which is preliminary data.</text>
</comment>
<feature type="coiled-coil region" evidence="5">
    <location>
        <begin position="290"/>
        <end position="317"/>
    </location>
</feature>
<evidence type="ECO:0000256" key="4">
    <source>
        <dbReference type="ARBA" id="ARBA00023136"/>
    </source>
</evidence>
<evidence type="ECO:0000256" key="2">
    <source>
        <dbReference type="ARBA" id="ARBA00022692"/>
    </source>
</evidence>
<evidence type="ECO:0000256" key="3">
    <source>
        <dbReference type="ARBA" id="ARBA00022989"/>
    </source>
</evidence>
<dbReference type="AlphaFoldDB" id="A0A0M2SLY4"/>
<name>A0A0M2SLY4_9STAP</name>
<gene>
    <name evidence="8" type="ORF">WN59_09590</name>
</gene>
<keyword evidence="5" id="KW-0175">Coiled coil</keyword>
<dbReference type="Proteomes" id="UP000034287">
    <property type="component" value="Unassembled WGS sequence"/>
</dbReference>
<keyword evidence="4 6" id="KW-0472">Membrane</keyword>
<sequence length="550" mass="59994">MLDDFKHILKKPILLISLLAIATIPAIYTTIFLGSMWDPYDSMDQLSIDVVNEDTGAELEGEEIALGEDLVRELEDNDEFNWRFTSADEAARDLGRGEVYAVVKIPENASETASGLLESNAQNIDIEIQTNPGYNFLGSVMGANAGNAIKDELSLSITKLYTETLIGNLDDIRANNEELHDALTEMQSGVQELIEGNGELVTGLEQMDTGMNQSADELSRGNAQVTDGLYEMDENLRNAQNQAPPQMDGQLAAFSRGVGELITANEAVQDGIDQMGPGVTDAAGELAEGSRQMNDGLTELEDALAEMTAEVEDGLAEFDGLELSDDNADFIADPIAVTETEVTEIENYGQTFAPFIVAVSLFLGCIAFSVLYPVNRSKTNYRNAWVMTVSKTLLLITHSLISTGILFAVLKFGFDLAIAEPAQFYLITLLWTLAALSVITVLVSLAGNVGKFIAIILLILQLSSSAGTFPIQTAGNLYQSLHPVLPMSYAVTAMREVIFDFEAVLSTQSTFVYLAVIITVSILLFAVINLLKFRFQKFEDISREMSRVEY</sequence>
<dbReference type="InterPro" id="IPR013525">
    <property type="entry name" value="ABC2_TM"/>
</dbReference>
<dbReference type="PATRIC" id="fig|1432562.3.peg.1899"/>
<organism evidence="8 9">
    <name type="scientific">Salinicoccus sediminis</name>
    <dbReference type="NCBI Taxonomy" id="1432562"/>
    <lineage>
        <taxon>Bacteria</taxon>
        <taxon>Bacillati</taxon>
        <taxon>Bacillota</taxon>
        <taxon>Bacilli</taxon>
        <taxon>Bacillales</taxon>
        <taxon>Staphylococcaceae</taxon>
        <taxon>Salinicoccus</taxon>
    </lineage>
</organism>
<dbReference type="RefSeq" id="WP_046516431.1">
    <property type="nucleotide sequence ID" value="NZ_LAYZ01000024.1"/>
</dbReference>
<feature type="domain" description="ABC-2 type transporter transmembrane" evidence="7">
    <location>
        <begin position="24"/>
        <end position="128"/>
    </location>
</feature>
<feature type="domain" description="ABC-2 type transporter transmembrane" evidence="7">
    <location>
        <begin position="326"/>
        <end position="526"/>
    </location>
</feature>
<evidence type="ECO:0000313" key="8">
    <source>
        <dbReference type="EMBL" id="KKK33857.1"/>
    </source>
</evidence>